<evidence type="ECO:0008006" key="4">
    <source>
        <dbReference type="Google" id="ProtNLM"/>
    </source>
</evidence>
<feature type="compositionally biased region" description="Basic residues" evidence="1">
    <location>
        <begin position="101"/>
        <end position="115"/>
    </location>
</feature>
<organism evidence="2 3">
    <name type="scientific">Psilocybe cyanescens</name>
    <dbReference type="NCBI Taxonomy" id="93625"/>
    <lineage>
        <taxon>Eukaryota</taxon>
        <taxon>Fungi</taxon>
        <taxon>Dikarya</taxon>
        <taxon>Basidiomycota</taxon>
        <taxon>Agaricomycotina</taxon>
        <taxon>Agaricomycetes</taxon>
        <taxon>Agaricomycetidae</taxon>
        <taxon>Agaricales</taxon>
        <taxon>Agaricineae</taxon>
        <taxon>Strophariaceae</taxon>
        <taxon>Psilocybe</taxon>
    </lineage>
</organism>
<reference evidence="2 3" key="1">
    <citation type="journal article" date="2018" name="Evol. Lett.">
        <title>Horizontal gene cluster transfer increased hallucinogenic mushroom diversity.</title>
        <authorList>
            <person name="Reynolds H.T."/>
            <person name="Vijayakumar V."/>
            <person name="Gluck-Thaler E."/>
            <person name="Korotkin H.B."/>
            <person name="Matheny P.B."/>
            <person name="Slot J.C."/>
        </authorList>
    </citation>
    <scope>NUCLEOTIDE SEQUENCE [LARGE SCALE GENOMIC DNA]</scope>
    <source>
        <strain evidence="2 3">2631</strain>
    </source>
</reference>
<dbReference type="EMBL" id="NHYD01002561">
    <property type="protein sequence ID" value="PPQ86097.1"/>
    <property type="molecule type" value="Genomic_DNA"/>
</dbReference>
<comment type="caution">
    <text evidence="2">The sequence shown here is derived from an EMBL/GenBank/DDBJ whole genome shotgun (WGS) entry which is preliminary data.</text>
</comment>
<gene>
    <name evidence="2" type="ORF">CVT25_003204</name>
</gene>
<evidence type="ECO:0000313" key="2">
    <source>
        <dbReference type="EMBL" id="PPQ86097.1"/>
    </source>
</evidence>
<name>A0A409X5T9_PSICY</name>
<dbReference type="InParanoid" id="A0A409X5T9"/>
<accession>A0A409X5T9</accession>
<sequence>GRLPCDVCNWEITFDRHQCVYCKDDDLLLDSRDIDICYNCIDKPVPYREIFHSKSHSLLRSPYRIHKYEYRNVIAEARFVSERCKSMFREQEEWRNQASKGKGRKNGKGKGARNGRRLEVKQEPSPELLPILCACCAKVVSLPCWACVVCSPYVFFCNSCERSNAPVTNWASFYHSRRTHQMLRIYDSIEVKGFRGGEGNDVGRQLEEINTTISSLEKKINEQLEEGKETKGVVDEMAKKVGISWTDDEYSTSLGDAEEGDESLSLSYKAIDAGDNIKDVEVPVPTNTENTPIQYEPPRNAVGVYLGQNPIDIGRRLELLEAKVEAKINNMDENMSVKINVLEKKLDTLLTLIQSLVPSLQVVENSNEP</sequence>
<proteinExistence type="predicted"/>
<dbReference type="Proteomes" id="UP000283269">
    <property type="component" value="Unassembled WGS sequence"/>
</dbReference>
<evidence type="ECO:0000313" key="3">
    <source>
        <dbReference type="Proteomes" id="UP000283269"/>
    </source>
</evidence>
<dbReference type="SUPFAM" id="SSF57850">
    <property type="entry name" value="RING/U-box"/>
    <property type="match status" value="1"/>
</dbReference>
<dbReference type="AlphaFoldDB" id="A0A409X5T9"/>
<feature type="non-terminal residue" evidence="2">
    <location>
        <position position="1"/>
    </location>
</feature>
<keyword evidence="3" id="KW-1185">Reference proteome</keyword>
<feature type="region of interest" description="Disordered" evidence="1">
    <location>
        <begin position="95"/>
        <end position="119"/>
    </location>
</feature>
<dbReference type="STRING" id="93625.A0A409X5T9"/>
<evidence type="ECO:0000256" key="1">
    <source>
        <dbReference type="SAM" id="MobiDB-lite"/>
    </source>
</evidence>
<protein>
    <recommendedName>
        <fullName evidence="4">ZZ-type domain-containing protein</fullName>
    </recommendedName>
</protein>